<dbReference type="PANTHER" id="PTHR42711">
    <property type="entry name" value="ABC TRANSPORTER ATP-BINDING PROTEIN"/>
    <property type="match status" value="1"/>
</dbReference>
<dbReference type="EC" id="3.6.3.-" evidence="12"/>
<dbReference type="InterPro" id="IPR050763">
    <property type="entry name" value="ABC_transporter_ATP-binding"/>
</dbReference>
<evidence type="ECO:0000313" key="13">
    <source>
        <dbReference type="Proteomes" id="UP000193925"/>
    </source>
</evidence>
<accession>A0A060USN3</accession>
<dbReference type="InterPro" id="IPR003593">
    <property type="entry name" value="AAA+_ATPase"/>
</dbReference>
<dbReference type="PROSITE" id="PS00211">
    <property type="entry name" value="ABC_TRANSPORTER_1"/>
    <property type="match status" value="1"/>
</dbReference>
<keyword evidence="11" id="KW-0378">Hydrolase</keyword>
<organism evidence="11">
    <name type="scientific">Acidithiobacillus ferrivorans</name>
    <dbReference type="NCBI Taxonomy" id="160808"/>
    <lineage>
        <taxon>Bacteria</taxon>
        <taxon>Pseudomonadati</taxon>
        <taxon>Pseudomonadota</taxon>
        <taxon>Acidithiobacillia</taxon>
        <taxon>Acidithiobacillales</taxon>
        <taxon>Acidithiobacillaceae</taxon>
        <taxon>Acidithiobacillus</taxon>
    </lineage>
</organism>
<keyword evidence="8" id="KW-1278">Translocase</keyword>
<evidence type="ECO:0000259" key="10">
    <source>
        <dbReference type="PROSITE" id="PS50893"/>
    </source>
</evidence>
<dbReference type="InterPro" id="IPR003439">
    <property type="entry name" value="ABC_transporter-like_ATP-bd"/>
</dbReference>
<comment type="similarity">
    <text evidence="2">Belongs to the ABC transporter superfamily.</text>
</comment>
<keyword evidence="13" id="KW-1185">Reference proteome</keyword>
<sequence length="313" mass="34786">MIPVVNPAFLELRALHKRYGEREVLRGVDFAVAAGECFALVGPNGAGKSTTVRAIQGLTPTDGGEIRIGGQVLAEMGRAARADMGVVPQTDNLDPDFSVQENLWTYGRYFGLPKALIRQRSAELLQFMALSGYASQPIHSLSGGMQRRLTIARALINAPKLLLLDEPTTGLDPQARHLIWQRLRELRRQGTTLLLTTHYMDEAERLADRVGIIDHGRILAEDSPRGLIATHIPGGVVELRRVDGALPDPQDLHRQWVRISERIGDTLICYGTDLSPLLAHFAEDPAYRWLQRPASLEDVFLHLTGRDLREETE</sequence>
<evidence type="ECO:0000313" key="12">
    <source>
        <dbReference type="EMBL" id="SMH66089.1"/>
    </source>
</evidence>
<keyword evidence="6" id="KW-0547">Nucleotide-binding</keyword>
<feature type="domain" description="ABC transporter" evidence="10">
    <location>
        <begin position="10"/>
        <end position="240"/>
    </location>
</feature>
<dbReference type="Gene3D" id="3.40.50.300">
    <property type="entry name" value="P-loop containing nucleotide triphosphate hydrolases"/>
    <property type="match status" value="1"/>
</dbReference>
<dbReference type="SUPFAM" id="SSF52540">
    <property type="entry name" value="P-loop containing nucleoside triphosphate hydrolases"/>
    <property type="match status" value="1"/>
</dbReference>
<reference evidence="12 13" key="3">
    <citation type="submission" date="2017-03" db="EMBL/GenBank/DDBJ databases">
        <authorList>
            <person name="Regsiter A."/>
            <person name="William W."/>
        </authorList>
    </citation>
    <scope>NUCLEOTIDE SEQUENCE [LARGE SCALE GENOMIC DNA]</scope>
    <source>
        <strain evidence="12">PRJEB5721</strain>
    </source>
</reference>
<name>A0A060USN3_9PROT</name>
<evidence type="ECO:0000256" key="9">
    <source>
        <dbReference type="ARBA" id="ARBA00023136"/>
    </source>
</evidence>
<dbReference type="GO" id="GO:0005524">
    <property type="term" value="F:ATP binding"/>
    <property type="evidence" value="ECO:0007669"/>
    <property type="project" value="UniProtKB-KW"/>
</dbReference>
<keyword evidence="7 11" id="KW-0067">ATP-binding</keyword>
<evidence type="ECO:0000256" key="1">
    <source>
        <dbReference type="ARBA" id="ARBA00004236"/>
    </source>
</evidence>
<keyword evidence="5" id="KW-1003">Cell membrane</keyword>
<dbReference type="Proteomes" id="UP000193925">
    <property type="component" value="Chromosome AFERRI"/>
</dbReference>
<gene>
    <name evidence="11" type="primary">nodI</name>
    <name evidence="12" type="ORF">AFERRI_20878</name>
    <name evidence="11" type="ORF">AFERRI_560176</name>
</gene>
<dbReference type="RefSeq" id="WP_231551260.1">
    <property type="nucleotide sequence ID" value="NZ_CCCS020000052.1"/>
</dbReference>
<dbReference type="InterPro" id="IPR017871">
    <property type="entry name" value="ABC_transporter-like_CS"/>
</dbReference>
<evidence type="ECO:0000256" key="2">
    <source>
        <dbReference type="ARBA" id="ARBA00005417"/>
    </source>
</evidence>
<dbReference type="AlphaFoldDB" id="A0A060USN3"/>
<dbReference type="FunFam" id="3.40.50.300:FF:000589">
    <property type="entry name" value="ABC transporter, ATP-binding subunit"/>
    <property type="match status" value="1"/>
</dbReference>
<evidence type="ECO:0000256" key="7">
    <source>
        <dbReference type="ARBA" id="ARBA00022840"/>
    </source>
</evidence>
<proteinExistence type="inferred from homology"/>
<dbReference type="InterPro" id="IPR027417">
    <property type="entry name" value="P-loop_NTPase"/>
</dbReference>
<dbReference type="Pfam" id="PF00005">
    <property type="entry name" value="ABC_tran"/>
    <property type="match status" value="1"/>
</dbReference>
<protein>
    <submittedName>
        <fullName evidence="11 12">Nod factor export ATP-binding protein I</fullName>
        <ecNumber evidence="12">3.6.3.-</ecNumber>
        <ecNumber evidence="11">3.6.3.31</ecNumber>
    </submittedName>
</protein>
<dbReference type="PANTHER" id="PTHR42711:SF5">
    <property type="entry name" value="ABC TRANSPORTER ATP-BINDING PROTEIN NATA"/>
    <property type="match status" value="1"/>
</dbReference>
<keyword evidence="9" id="KW-0472">Membrane</keyword>
<comment type="subcellular location">
    <subcellularLocation>
        <location evidence="1">Cell membrane</location>
    </subcellularLocation>
</comment>
<reference evidence="11" key="1">
    <citation type="submission" date="2014-03" db="EMBL/GenBank/DDBJ databases">
        <authorList>
            <person name="Genoscope - CEA"/>
        </authorList>
    </citation>
    <scope>NUCLEOTIDE SEQUENCE [LARGE SCALE GENOMIC DNA]</scope>
    <source>
        <strain evidence="11">CF27</strain>
    </source>
</reference>
<dbReference type="SMART" id="SM00382">
    <property type="entry name" value="AAA"/>
    <property type="match status" value="1"/>
</dbReference>
<evidence type="ECO:0000256" key="3">
    <source>
        <dbReference type="ARBA" id="ARBA00022448"/>
    </source>
</evidence>
<dbReference type="GO" id="GO:0016887">
    <property type="term" value="F:ATP hydrolysis activity"/>
    <property type="evidence" value="ECO:0007669"/>
    <property type="project" value="InterPro"/>
</dbReference>
<evidence type="ECO:0000313" key="11">
    <source>
        <dbReference type="EMBL" id="CDQ11627.1"/>
    </source>
</evidence>
<reference evidence="11" key="2">
    <citation type="submission" date="2014-07" db="EMBL/GenBank/DDBJ databases">
        <title>Initial genome analysis of the psychrotolerant acidophile Acidithiobacillus ferrivorans CF27: insights into iron and sulfur oxidation pathways and into biofilm formation.</title>
        <authorList>
            <person name="Talla E."/>
            <person name="Hedrich S."/>
            <person name="Mangenot S."/>
            <person name="Ji B."/>
            <person name="Johnson D.B."/>
            <person name="Barbe V."/>
            <person name="Bonnefoy V."/>
        </authorList>
    </citation>
    <scope>NUCLEOTIDE SEQUENCE [LARGE SCALE GENOMIC DNA]</scope>
    <source>
        <strain evidence="11">CF27</strain>
    </source>
</reference>
<keyword evidence="3" id="KW-0813">Transport</keyword>
<dbReference type="PROSITE" id="PS50893">
    <property type="entry name" value="ABC_TRANSPORTER_2"/>
    <property type="match status" value="1"/>
</dbReference>
<evidence type="ECO:0000256" key="6">
    <source>
        <dbReference type="ARBA" id="ARBA00022741"/>
    </source>
</evidence>
<dbReference type="EMBL" id="CCCS020000052">
    <property type="protein sequence ID" value="CDQ11627.1"/>
    <property type="molecule type" value="Genomic_DNA"/>
</dbReference>
<keyword evidence="4" id="KW-0536">Nodulation</keyword>
<evidence type="ECO:0000256" key="8">
    <source>
        <dbReference type="ARBA" id="ARBA00022967"/>
    </source>
</evidence>
<dbReference type="EMBL" id="LT841305">
    <property type="protein sequence ID" value="SMH66089.1"/>
    <property type="molecule type" value="Genomic_DNA"/>
</dbReference>
<evidence type="ECO:0000256" key="4">
    <source>
        <dbReference type="ARBA" id="ARBA00022458"/>
    </source>
</evidence>
<dbReference type="EC" id="3.6.3.31" evidence="11"/>
<dbReference type="GO" id="GO:0005886">
    <property type="term" value="C:plasma membrane"/>
    <property type="evidence" value="ECO:0007669"/>
    <property type="project" value="UniProtKB-SubCell"/>
</dbReference>
<evidence type="ECO:0000256" key="5">
    <source>
        <dbReference type="ARBA" id="ARBA00022475"/>
    </source>
</evidence>